<organism evidence="1 2">
    <name type="scientific">Rhododendron molle</name>
    <name type="common">Chinese azalea</name>
    <name type="synonym">Azalea mollis</name>
    <dbReference type="NCBI Taxonomy" id="49168"/>
    <lineage>
        <taxon>Eukaryota</taxon>
        <taxon>Viridiplantae</taxon>
        <taxon>Streptophyta</taxon>
        <taxon>Embryophyta</taxon>
        <taxon>Tracheophyta</taxon>
        <taxon>Spermatophyta</taxon>
        <taxon>Magnoliopsida</taxon>
        <taxon>eudicotyledons</taxon>
        <taxon>Gunneridae</taxon>
        <taxon>Pentapetalae</taxon>
        <taxon>asterids</taxon>
        <taxon>Ericales</taxon>
        <taxon>Ericaceae</taxon>
        <taxon>Ericoideae</taxon>
        <taxon>Rhodoreae</taxon>
        <taxon>Rhododendron</taxon>
    </lineage>
</organism>
<protein>
    <submittedName>
        <fullName evidence="1">Uncharacterized protein</fullName>
    </submittedName>
</protein>
<evidence type="ECO:0000313" key="1">
    <source>
        <dbReference type="EMBL" id="KAI8538529.1"/>
    </source>
</evidence>
<evidence type="ECO:0000313" key="2">
    <source>
        <dbReference type="Proteomes" id="UP001062846"/>
    </source>
</evidence>
<comment type="caution">
    <text evidence="1">The sequence shown here is derived from an EMBL/GenBank/DDBJ whole genome shotgun (WGS) entry which is preliminary data.</text>
</comment>
<sequence length="145" mass="16794">MKEPKIKSSSKRPRKMTANIGDIMSSPAPPTIGMNKRQKKCQREIPRIRFKESQPMKKNTNEVTQTFLSKTKVQNEKVLRVFQYLDDVIQHLGNNGYVMKAHKLPIRRLKWLPVQEPGSNDCGVHTAKYFNLKQFNEKEAAKVLN</sequence>
<proteinExistence type="predicted"/>
<dbReference type="EMBL" id="CM046396">
    <property type="protein sequence ID" value="KAI8538529.1"/>
    <property type="molecule type" value="Genomic_DNA"/>
</dbReference>
<keyword evidence="2" id="KW-1185">Reference proteome</keyword>
<gene>
    <name evidence="1" type="ORF">RHMOL_Rhmol09G0110500</name>
</gene>
<reference evidence="1" key="1">
    <citation type="submission" date="2022-02" db="EMBL/GenBank/DDBJ databases">
        <title>Plant Genome Project.</title>
        <authorList>
            <person name="Zhang R.-G."/>
        </authorList>
    </citation>
    <scope>NUCLEOTIDE SEQUENCE</scope>
    <source>
        <strain evidence="1">AT1</strain>
    </source>
</reference>
<name>A0ACC0MC99_RHOML</name>
<accession>A0ACC0MC99</accession>
<dbReference type="Proteomes" id="UP001062846">
    <property type="component" value="Chromosome 9"/>
</dbReference>